<dbReference type="EMBL" id="LHQL01000014">
    <property type="protein sequence ID" value="OOQ47617.1"/>
    <property type="molecule type" value="Genomic_DNA"/>
</dbReference>
<evidence type="ECO:0000313" key="2">
    <source>
        <dbReference type="Proteomes" id="UP000190306"/>
    </source>
</evidence>
<dbReference type="Proteomes" id="UP000190306">
    <property type="component" value="Chromosome"/>
</dbReference>
<name>A0ABX3LA45_STRAT</name>
<evidence type="ECO:0000313" key="1">
    <source>
        <dbReference type="EMBL" id="OOQ47617.1"/>
    </source>
</evidence>
<organism evidence="1 2">
    <name type="scientific">Streptomyces antibioticus</name>
    <dbReference type="NCBI Taxonomy" id="1890"/>
    <lineage>
        <taxon>Bacteria</taxon>
        <taxon>Bacillati</taxon>
        <taxon>Actinomycetota</taxon>
        <taxon>Actinomycetes</taxon>
        <taxon>Kitasatosporales</taxon>
        <taxon>Streptomycetaceae</taxon>
        <taxon>Streptomyces</taxon>
    </lineage>
</organism>
<reference evidence="1 2" key="1">
    <citation type="submission" date="2015-07" db="EMBL/GenBank/DDBJ databases">
        <title>Draft Genome Sequence of Streptomyces antibioticus, IMRU 3720 reveals insights in the evolution of actinomycin biosynthetic gene clusters in Streptomyces.</title>
        <authorList>
            <person name="Crnovcic I."/>
            <person name="Ruckert C."/>
            <person name="Kalinowksi J."/>
            <person name="Keller U."/>
        </authorList>
    </citation>
    <scope>NUCLEOTIDE SEQUENCE [LARGE SCALE GENOMIC DNA]</scope>
    <source>
        <strain evidence="1 2">DSM 41481</strain>
    </source>
</reference>
<protein>
    <submittedName>
        <fullName evidence="1">Uncharacterized protein</fullName>
    </submittedName>
</protein>
<sequence>MNEEWQEFVFQERKAGLDLEAQAAAFEVRGHAVGISDDEGVFRIPARLAPVIREVCDAIGRAHCR</sequence>
<gene>
    <name evidence="1" type="ORF">AFM16_33480</name>
</gene>
<keyword evidence="2" id="KW-1185">Reference proteome</keyword>
<comment type="caution">
    <text evidence="1">The sequence shown here is derived from an EMBL/GenBank/DDBJ whole genome shotgun (WGS) entry which is preliminary data.</text>
</comment>
<proteinExistence type="predicted"/>
<accession>A0ABX3LA45</accession>